<dbReference type="InterPro" id="IPR022310">
    <property type="entry name" value="NAD/GMP_synthase"/>
</dbReference>
<evidence type="ECO:0000256" key="3">
    <source>
        <dbReference type="ARBA" id="ARBA00012743"/>
    </source>
</evidence>
<dbReference type="InterPro" id="IPR003694">
    <property type="entry name" value="NAD_synthase"/>
</dbReference>
<dbReference type="InterPro" id="IPR036526">
    <property type="entry name" value="C-N_Hydrolase_sf"/>
</dbReference>
<accession>A0AAN8K9J0</accession>
<evidence type="ECO:0000256" key="6">
    <source>
        <dbReference type="ARBA" id="ARBA00022741"/>
    </source>
</evidence>
<keyword evidence="8" id="KW-0520">NAD</keyword>
<dbReference type="InterPro" id="IPR003010">
    <property type="entry name" value="C-N_Hydrolase"/>
</dbReference>
<dbReference type="InterPro" id="IPR014445">
    <property type="entry name" value="Gln-dep_NAD_synthase"/>
</dbReference>
<comment type="catalytic activity">
    <reaction evidence="10">
        <text>deamido-NAD(+) + L-glutamine + ATP + H2O = L-glutamate + AMP + diphosphate + NAD(+) + H(+)</text>
        <dbReference type="Rhea" id="RHEA:24384"/>
        <dbReference type="ChEBI" id="CHEBI:15377"/>
        <dbReference type="ChEBI" id="CHEBI:15378"/>
        <dbReference type="ChEBI" id="CHEBI:29985"/>
        <dbReference type="ChEBI" id="CHEBI:30616"/>
        <dbReference type="ChEBI" id="CHEBI:33019"/>
        <dbReference type="ChEBI" id="CHEBI:57540"/>
        <dbReference type="ChEBI" id="CHEBI:58359"/>
        <dbReference type="ChEBI" id="CHEBI:58437"/>
        <dbReference type="ChEBI" id="CHEBI:456215"/>
        <dbReference type="EC" id="6.3.5.1"/>
    </reaction>
</comment>
<evidence type="ECO:0000256" key="7">
    <source>
        <dbReference type="ARBA" id="ARBA00022840"/>
    </source>
</evidence>
<dbReference type="SUPFAM" id="SSF52402">
    <property type="entry name" value="Adenine nucleotide alpha hydrolases-like"/>
    <property type="match status" value="1"/>
</dbReference>
<dbReference type="Pfam" id="PF00795">
    <property type="entry name" value="CN_hydrolase"/>
    <property type="match status" value="1"/>
</dbReference>
<dbReference type="NCBIfam" id="TIGR00552">
    <property type="entry name" value="nadE"/>
    <property type="match status" value="1"/>
</dbReference>
<evidence type="ECO:0000256" key="2">
    <source>
        <dbReference type="ARBA" id="ARBA00007145"/>
    </source>
</evidence>
<dbReference type="FunFam" id="3.40.50.620:FF:000036">
    <property type="entry name" value="Glutamine-dependent NAD(+) synthetase"/>
    <property type="match status" value="1"/>
</dbReference>
<dbReference type="EMBL" id="JAZGQO010000004">
    <property type="protein sequence ID" value="KAK6187129.1"/>
    <property type="molecule type" value="Genomic_DNA"/>
</dbReference>
<feature type="compositionally biased region" description="Polar residues" evidence="11">
    <location>
        <begin position="716"/>
        <end position="735"/>
    </location>
</feature>
<evidence type="ECO:0000259" key="12">
    <source>
        <dbReference type="PROSITE" id="PS50263"/>
    </source>
</evidence>
<proteinExistence type="inferred from homology"/>
<reference evidence="13 14" key="1">
    <citation type="submission" date="2024-01" db="EMBL/GenBank/DDBJ databases">
        <title>The genome of the rayed Mediterranean limpet Patella caerulea (Linnaeus, 1758).</title>
        <authorList>
            <person name="Anh-Thu Weber A."/>
            <person name="Halstead-Nussloch G."/>
        </authorList>
    </citation>
    <scope>NUCLEOTIDE SEQUENCE [LARGE SCALE GENOMIC DNA]</scope>
    <source>
        <strain evidence="13">AATW-2023a</strain>
        <tissue evidence="13">Whole specimen</tissue>
    </source>
</reference>
<dbReference type="GO" id="GO:0005737">
    <property type="term" value="C:cytoplasm"/>
    <property type="evidence" value="ECO:0007669"/>
    <property type="project" value="InterPro"/>
</dbReference>
<evidence type="ECO:0000313" key="14">
    <source>
        <dbReference type="Proteomes" id="UP001347796"/>
    </source>
</evidence>
<feature type="compositionally biased region" description="Acidic residues" evidence="11">
    <location>
        <begin position="907"/>
        <end position="916"/>
    </location>
</feature>
<dbReference type="Proteomes" id="UP001347796">
    <property type="component" value="Unassembled WGS sequence"/>
</dbReference>
<comment type="similarity">
    <text evidence="2">In the C-terminal section; belongs to the NAD synthetase family.</text>
</comment>
<dbReference type="Gene3D" id="3.40.50.620">
    <property type="entry name" value="HUPs"/>
    <property type="match status" value="1"/>
</dbReference>
<dbReference type="PROSITE" id="PS50263">
    <property type="entry name" value="CN_HYDROLASE"/>
    <property type="match status" value="1"/>
</dbReference>
<evidence type="ECO:0000256" key="1">
    <source>
        <dbReference type="ARBA" id="ARBA00005188"/>
    </source>
</evidence>
<evidence type="ECO:0000256" key="5">
    <source>
        <dbReference type="ARBA" id="ARBA00022598"/>
    </source>
</evidence>
<name>A0AAN8K9J0_PATCE</name>
<comment type="pathway">
    <text evidence="1">Cofactor biosynthesis; NAD(+) biosynthesis; NAD(+) from deamido-NAD(+) (L-Gln route): step 1/1.</text>
</comment>
<evidence type="ECO:0000256" key="11">
    <source>
        <dbReference type="SAM" id="MobiDB-lite"/>
    </source>
</evidence>
<evidence type="ECO:0000256" key="8">
    <source>
        <dbReference type="ARBA" id="ARBA00023027"/>
    </source>
</evidence>
<sequence length="1153" mass="128621">MGRKATLAVCSLNQWAMDFEGNLTRIKQSIREAKDNGAKYRTGPELEITGYGCADHFLESDTFLHSWEALSELLSSPETQDILCDIGMPVMHKGVAYNCRIYFLNGKVLLIRPKMFLCNTGNYREVRWFVPWRKSRQCEEYYLPRMIQRITQQKKVLFGDGVISTQDTCLGTEICEELWSAKSCHSDLYMDGVEIITNGSGSHHELRKGYTRGDLVKSATYKCGGVYLFSNLIGGDGERLYFDGGSMISVNGEFVAHGPQFSLKEVIVTTATVDLEDVRSYRNGLRTTSEISTTLPSFPRVDVDFALTDSGNEWRPVTEPVPLLIHKAEEEIALGPACWLWDYLRRSKQGGFFLPLSGGIDSSSTACLVYSMCHLVCEAVAKGDVQVLEDVRRIVGQDGYYPLDARELTGRIFTTCYMGSENSSNLTRKRAEDLASEVGSYHLSVSIDVACAAVMSIFTAATTLVPKFKVHGGSIRENLALQNLQARIRMVIAYLFAQLTLWARGKPGGLLVLGSSNVDECLRGYMTKYDCSSADINPIGGISKTDLRHFIKYCTRKFGFNSLKEIYAASPTAELEPLSDGQIAQTDEQDMGMTYEELSVYGKLRKQKYCGPYSMFCKLIYIWSNSCSPSEVATKVKHFFRSYSINRHKMTVLTPSYHAESYSPDDNRFDHRQILYNNSWTWQFNAIDEELNRLNNRILMKHKECNLDQSLSGSFSNGKGSGTSKDNPAISSSFQGPGGVTVSIDPNQQMTRKRDQQEELKIFSEFLSASQHQLNENQSKLSDPEILDVQSNSSLELPPASYTDDEHSSSDISDFQLVDMNFNESYSKNENDNCLSSETYAVDLVKAESIQVNFDPTQISDDVTKLEKIEEVCISDDENDHEVSSIFTCISDSVEGTCNLDVHEEVDEQGVDDTDSNEASNLGTSADSDEFVYETEQKEGNFKSVDVDENNSVSSSDELVLDDINPMNSVGSVQSSDEIVPDESCRGIKLLSSSDVVNEKSASNLENTDLNLSDVAAVDTLWDKGLDHNSEIVYEKESLGESGSSLELGRTPAENDQGSYSFGPPDSEHSITDIPDDHLPEFNFVQTESIPSKHSKPSRKGKKSHLKPEFQLSITTNKWQDADAQSPEGVTTKITLSSSYNKRKHVNRMHVNL</sequence>
<protein>
    <recommendedName>
        <fullName evidence="4">Glutamine-dependent NAD(+) synthetase</fullName>
        <ecNumber evidence="3">6.3.5.1</ecNumber>
    </recommendedName>
    <alternativeName>
        <fullName evidence="9">NAD(+) synthase [glutamine-hydrolyzing]</fullName>
    </alternativeName>
</protein>
<dbReference type="CDD" id="cd07570">
    <property type="entry name" value="GAT_Gln-NAD-synth"/>
    <property type="match status" value="1"/>
</dbReference>
<feature type="compositionally biased region" description="Low complexity" evidence="11">
    <location>
        <begin position="1040"/>
        <end position="1049"/>
    </location>
</feature>
<keyword evidence="7" id="KW-0067">ATP-binding</keyword>
<dbReference type="AlphaFoldDB" id="A0AAN8K9J0"/>
<dbReference type="SUPFAM" id="SSF56317">
    <property type="entry name" value="Carbon-nitrogen hydrolase"/>
    <property type="match status" value="1"/>
</dbReference>
<feature type="compositionally biased region" description="Basic and acidic residues" evidence="11">
    <location>
        <begin position="1066"/>
        <end position="1080"/>
    </location>
</feature>
<dbReference type="FunFam" id="3.60.110.10:FF:000003">
    <property type="entry name" value="Glutamine-dependent NAD(+) synthetase"/>
    <property type="match status" value="1"/>
</dbReference>
<dbReference type="GO" id="GO:0005524">
    <property type="term" value="F:ATP binding"/>
    <property type="evidence" value="ECO:0007669"/>
    <property type="project" value="UniProtKB-KW"/>
</dbReference>
<dbReference type="HAMAP" id="MF_02090">
    <property type="entry name" value="NadE_glutamine_dep"/>
    <property type="match status" value="1"/>
</dbReference>
<feature type="compositionally biased region" description="Basic residues" evidence="11">
    <location>
        <begin position="1093"/>
        <end position="1105"/>
    </location>
</feature>
<evidence type="ECO:0000256" key="9">
    <source>
        <dbReference type="ARBA" id="ARBA00030681"/>
    </source>
</evidence>
<gene>
    <name evidence="13" type="ORF">SNE40_005220</name>
</gene>
<dbReference type="CDD" id="cd00553">
    <property type="entry name" value="NAD_synthase"/>
    <property type="match status" value="1"/>
</dbReference>
<keyword evidence="6" id="KW-0547">Nucleotide-binding</keyword>
<dbReference type="PANTHER" id="PTHR23090:SF9">
    <property type="entry name" value="GLUTAMINE-DEPENDENT NAD(+) SYNTHETASE"/>
    <property type="match status" value="1"/>
</dbReference>
<dbReference type="GO" id="GO:0009435">
    <property type="term" value="P:NAD+ biosynthetic process"/>
    <property type="evidence" value="ECO:0007669"/>
    <property type="project" value="InterPro"/>
</dbReference>
<evidence type="ECO:0000256" key="10">
    <source>
        <dbReference type="ARBA" id="ARBA00052340"/>
    </source>
</evidence>
<dbReference type="GO" id="GO:0004359">
    <property type="term" value="F:glutaminase activity"/>
    <property type="evidence" value="ECO:0007669"/>
    <property type="project" value="InterPro"/>
</dbReference>
<dbReference type="Pfam" id="PF02540">
    <property type="entry name" value="NAD_synthase"/>
    <property type="match status" value="1"/>
</dbReference>
<dbReference type="Gene3D" id="3.60.110.10">
    <property type="entry name" value="Carbon-nitrogen hydrolase"/>
    <property type="match status" value="1"/>
</dbReference>
<dbReference type="GO" id="GO:0003952">
    <property type="term" value="F:NAD+ synthase (glutamine-hydrolyzing) activity"/>
    <property type="evidence" value="ECO:0007669"/>
    <property type="project" value="UniProtKB-EC"/>
</dbReference>
<feature type="compositionally biased region" description="Polar residues" evidence="11">
    <location>
        <begin position="917"/>
        <end position="926"/>
    </location>
</feature>
<dbReference type="PANTHER" id="PTHR23090">
    <property type="entry name" value="NH 3 /GLUTAMINE-DEPENDENT NAD + SYNTHETASE"/>
    <property type="match status" value="1"/>
</dbReference>
<dbReference type="InterPro" id="IPR014729">
    <property type="entry name" value="Rossmann-like_a/b/a_fold"/>
</dbReference>
<keyword evidence="5" id="KW-0436">Ligase</keyword>
<feature type="region of interest" description="Disordered" evidence="11">
    <location>
        <begin position="716"/>
        <end position="756"/>
    </location>
</feature>
<feature type="domain" description="CN hydrolase" evidence="12">
    <location>
        <begin position="5"/>
        <end position="275"/>
    </location>
</feature>
<comment type="caution">
    <text evidence="13">The sequence shown here is derived from an EMBL/GenBank/DDBJ whole genome shotgun (WGS) entry which is preliminary data.</text>
</comment>
<feature type="region of interest" description="Disordered" evidence="11">
    <location>
        <begin position="907"/>
        <end position="930"/>
    </location>
</feature>
<evidence type="ECO:0000256" key="4">
    <source>
        <dbReference type="ARBA" id="ARBA00017309"/>
    </source>
</evidence>
<organism evidence="13 14">
    <name type="scientific">Patella caerulea</name>
    <name type="common">Rayed Mediterranean limpet</name>
    <dbReference type="NCBI Taxonomy" id="87958"/>
    <lineage>
        <taxon>Eukaryota</taxon>
        <taxon>Metazoa</taxon>
        <taxon>Spiralia</taxon>
        <taxon>Lophotrochozoa</taxon>
        <taxon>Mollusca</taxon>
        <taxon>Gastropoda</taxon>
        <taxon>Patellogastropoda</taxon>
        <taxon>Patelloidea</taxon>
        <taxon>Patellidae</taxon>
        <taxon>Patella</taxon>
    </lineage>
</organism>
<feature type="region of interest" description="Disordered" evidence="11">
    <location>
        <begin position="1037"/>
        <end position="1107"/>
    </location>
</feature>
<evidence type="ECO:0000313" key="13">
    <source>
        <dbReference type="EMBL" id="KAK6187129.1"/>
    </source>
</evidence>
<keyword evidence="14" id="KW-1185">Reference proteome</keyword>
<dbReference type="EC" id="6.3.5.1" evidence="3"/>